<evidence type="ECO:0000313" key="1">
    <source>
        <dbReference type="EMBL" id="GFT76431.1"/>
    </source>
</evidence>
<reference evidence="1" key="1">
    <citation type="submission" date="2020-08" db="EMBL/GenBank/DDBJ databases">
        <title>Multicomponent nature underlies the extraordinary mechanical properties of spider dragline silk.</title>
        <authorList>
            <person name="Kono N."/>
            <person name="Nakamura H."/>
            <person name="Mori M."/>
            <person name="Yoshida Y."/>
            <person name="Ohtoshi R."/>
            <person name="Malay A.D."/>
            <person name="Moran D.A.P."/>
            <person name="Tomita M."/>
            <person name="Numata K."/>
            <person name="Arakawa K."/>
        </authorList>
    </citation>
    <scope>NUCLEOTIDE SEQUENCE</scope>
</reference>
<dbReference type="AlphaFoldDB" id="A0A8X6PL14"/>
<evidence type="ECO:0000313" key="2">
    <source>
        <dbReference type="Proteomes" id="UP000887013"/>
    </source>
</evidence>
<dbReference type="EMBL" id="BMAW01022130">
    <property type="protein sequence ID" value="GFT76431.1"/>
    <property type="molecule type" value="Genomic_DNA"/>
</dbReference>
<comment type="caution">
    <text evidence="1">The sequence shown here is derived from an EMBL/GenBank/DDBJ whole genome shotgun (WGS) entry which is preliminary data.</text>
</comment>
<name>A0A8X6PL14_NEPPI</name>
<organism evidence="1 2">
    <name type="scientific">Nephila pilipes</name>
    <name type="common">Giant wood spider</name>
    <name type="synonym">Nephila maculata</name>
    <dbReference type="NCBI Taxonomy" id="299642"/>
    <lineage>
        <taxon>Eukaryota</taxon>
        <taxon>Metazoa</taxon>
        <taxon>Ecdysozoa</taxon>
        <taxon>Arthropoda</taxon>
        <taxon>Chelicerata</taxon>
        <taxon>Arachnida</taxon>
        <taxon>Araneae</taxon>
        <taxon>Araneomorphae</taxon>
        <taxon>Entelegynae</taxon>
        <taxon>Araneoidea</taxon>
        <taxon>Nephilidae</taxon>
        <taxon>Nephila</taxon>
    </lineage>
</organism>
<sequence length="87" mass="10100">MVRLVKAFLLGRNKTADIFCTGRLSIPQHQIENVNGLLSENLQIAILELYAEVGLWYQAVWHILKKCLAMRKISSQWVSYRLNDIQK</sequence>
<proteinExistence type="predicted"/>
<keyword evidence="2" id="KW-1185">Reference proteome</keyword>
<protein>
    <submittedName>
        <fullName evidence="1">Uncharacterized protein</fullName>
    </submittedName>
</protein>
<accession>A0A8X6PL14</accession>
<gene>
    <name evidence="1" type="ORF">NPIL_42821</name>
</gene>
<dbReference type="Proteomes" id="UP000887013">
    <property type="component" value="Unassembled WGS sequence"/>
</dbReference>
<dbReference type="OrthoDB" id="6462289at2759"/>